<dbReference type="InterPro" id="IPR035914">
    <property type="entry name" value="Sperma_CUB_dom_sf"/>
</dbReference>
<evidence type="ECO:0000256" key="4">
    <source>
        <dbReference type="ARBA" id="ARBA00022525"/>
    </source>
</evidence>
<feature type="domain" description="Corticotropin-releasing factor binding protein C-terminal" evidence="14">
    <location>
        <begin position="186"/>
        <end position="306"/>
    </location>
</feature>
<evidence type="ECO:0000256" key="3">
    <source>
        <dbReference type="ARBA" id="ARBA00015713"/>
    </source>
</evidence>
<evidence type="ECO:0000259" key="13">
    <source>
        <dbReference type="Pfam" id="PF05428"/>
    </source>
</evidence>
<dbReference type="EMBL" id="JANIIK010000043">
    <property type="protein sequence ID" value="KAJ3605360.1"/>
    <property type="molecule type" value="Genomic_DNA"/>
</dbReference>
<feature type="disulfide bond" evidence="11">
    <location>
        <begin position="277"/>
        <end position="318"/>
    </location>
</feature>
<comment type="function">
    <text evidence="8 10">Binds CRF and inactivates it. May prevent inappropriate pituitary-adrenal stimulation in pregnancy.</text>
</comment>
<dbReference type="OrthoDB" id="10056927at2759"/>
<dbReference type="Pfam" id="PF05428">
    <property type="entry name" value="CRF-BP_N"/>
    <property type="match status" value="1"/>
</dbReference>
<keyword evidence="4 10" id="KW-0964">Secreted</keyword>
<comment type="similarity">
    <text evidence="2 10">Belongs to the CRF-binding protein family.</text>
</comment>
<proteinExistence type="inferred from homology"/>
<comment type="caution">
    <text evidence="15">The sequence shown here is derived from an EMBL/GenBank/DDBJ whole genome shotgun (WGS) entry which is preliminary data.</text>
</comment>
<reference evidence="15" key="1">
    <citation type="submission" date="2022-07" db="EMBL/GenBank/DDBJ databases">
        <title>Chromosome-level genome of Muraenolepis orangiensis.</title>
        <authorList>
            <person name="Kim J."/>
        </authorList>
    </citation>
    <scope>NUCLEOTIDE SEQUENCE</scope>
    <source>
        <strain evidence="15">KU_S4_2022</strain>
        <tissue evidence="15">Muscle</tissue>
    </source>
</reference>
<dbReference type="AlphaFoldDB" id="A0A9Q0EH65"/>
<dbReference type="GO" id="GO:0009755">
    <property type="term" value="P:hormone-mediated signaling pathway"/>
    <property type="evidence" value="ECO:0007669"/>
    <property type="project" value="TreeGrafter"/>
</dbReference>
<keyword evidence="7" id="KW-0325">Glycoprotein</keyword>
<evidence type="ECO:0000256" key="10">
    <source>
        <dbReference type="PIRNR" id="PIRNR009279"/>
    </source>
</evidence>
<feature type="disulfide bond" evidence="11">
    <location>
        <begin position="62"/>
        <end position="84"/>
    </location>
</feature>
<keyword evidence="16" id="KW-1185">Reference proteome</keyword>
<evidence type="ECO:0000256" key="6">
    <source>
        <dbReference type="ARBA" id="ARBA00023157"/>
    </source>
</evidence>
<evidence type="ECO:0000256" key="9">
    <source>
        <dbReference type="ARBA" id="ARBA00033162"/>
    </source>
</evidence>
<name>A0A9Q0EH65_9TELE</name>
<dbReference type="InterPro" id="IPR056178">
    <property type="entry name" value="CRF-BP_C"/>
</dbReference>
<evidence type="ECO:0000259" key="14">
    <source>
        <dbReference type="Pfam" id="PF23541"/>
    </source>
</evidence>
<dbReference type="PANTHER" id="PTHR10278">
    <property type="entry name" value="CORTICOTROPIN-RELEASING FACTOR-BINDING PROTEIN"/>
    <property type="match status" value="1"/>
</dbReference>
<evidence type="ECO:0000256" key="11">
    <source>
        <dbReference type="PIRSR" id="PIRSR009279-50"/>
    </source>
</evidence>
<evidence type="ECO:0000256" key="7">
    <source>
        <dbReference type="ARBA" id="ARBA00023180"/>
    </source>
</evidence>
<evidence type="ECO:0000256" key="2">
    <source>
        <dbReference type="ARBA" id="ARBA00008313"/>
    </source>
</evidence>
<dbReference type="Proteomes" id="UP001148018">
    <property type="component" value="Unassembled WGS sequence"/>
</dbReference>
<evidence type="ECO:0000256" key="8">
    <source>
        <dbReference type="ARBA" id="ARBA00024997"/>
    </source>
</evidence>
<dbReference type="PIRSF" id="PIRSF009279">
    <property type="entry name" value="CRF_bd"/>
    <property type="match status" value="1"/>
</dbReference>
<feature type="disulfide bond" evidence="11">
    <location>
        <begin position="239"/>
        <end position="264"/>
    </location>
</feature>
<feature type="chain" id="PRO_5040377779" description="Corticotropin-releasing factor-binding protein" evidence="12">
    <location>
        <begin position="26"/>
        <end position="321"/>
    </location>
</feature>
<evidence type="ECO:0000256" key="12">
    <source>
        <dbReference type="SAM" id="SignalP"/>
    </source>
</evidence>
<evidence type="ECO:0000256" key="1">
    <source>
        <dbReference type="ARBA" id="ARBA00004613"/>
    </source>
</evidence>
<dbReference type="PANTHER" id="PTHR10278:SF0">
    <property type="entry name" value="CORTICOTROPIN-RELEASING FACTOR-BINDING PROTEIN"/>
    <property type="match status" value="1"/>
</dbReference>
<evidence type="ECO:0000313" key="16">
    <source>
        <dbReference type="Proteomes" id="UP001148018"/>
    </source>
</evidence>
<dbReference type="SUPFAM" id="SSF49854">
    <property type="entry name" value="Spermadhesin, CUB domain"/>
    <property type="match status" value="1"/>
</dbReference>
<dbReference type="GO" id="GO:0051424">
    <property type="term" value="F:corticotropin-releasing hormone binding"/>
    <property type="evidence" value="ECO:0007669"/>
    <property type="project" value="UniProtKB-UniRule"/>
</dbReference>
<dbReference type="Pfam" id="PF23541">
    <property type="entry name" value="CRF-BP_C"/>
    <property type="match status" value="1"/>
</dbReference>
<dbReference type="InterPro" id="IPR008435">
    <property type="entry name" value="CRF-bd"/>
</dbReference>
<feature type="disulfide bond" evidence="11">
    <location>
        <begin position="184"/>
        <end position="206"/>
    </location>
</feature>
<accession>A0A9Q0EH65</accession>
<dbReference type="GO" id="GO:0005615">
    <property type="term" value="C:extracellular space"/>
    <property type="evidence" value="ECO:0007669"/>
    <property type="project" value="TreeGrafter"/>
</dbReference>
<keyword evidence="5 12" id="KW-0732">Signal</keyword>
<gene>
    <name evidence="15" type="ORF">NHX12_027407</name>
</gene>
<dbReference type="InterPro" id="IPR056177">
    <property type="entry name" value="CRF-BP_N"/>
</dbReference>
<organism evidence="15 16">
    <name type="scientific">Muraenolepis orangiensis</name>
    <name type="common">Patagonian moray cod</name>
    <dbReference type="NCBI Taxonomy" id="630683"/>
    <lineage>
        <taxon>Eukaryota</taxon>
        <taxon>Metazoa</taxon>
        <taxon>Chordata</taxon>
        <taxon>Craniata</taxon>
        <taxon>Vertebrata</taxon>
        <taxon>Euteleostomi</taxon>
        <taxon>Actinopterygii</taxon>
        <taxon>Neopterygii</taxon>
        <taxon>Teleostei</taxon>
        <taxon>Neoteleostei</taxon>
        <taxon>Acanthomorphata</taxon>
        <taxon>Zeiogadaria</taxon>
        <taxon>Gadariae</taxon>
        <taxon>Gadiformes</taxon>
        <taxon>Muraenolepidoidei</taxon>
        <taxon>Muraenolepididae</taxon>
        <taxon>Muraenolepis</taxon>
    </lineage>
</organism>
<feature type="domain" description="Corticotropin-releasing factor binding protein N-terminal" evidence="13">
    <location>
        <begin position="55"/>
        <end position="178"/>
    </location>
</feature>
<comment type="subcellular location">
    <subcellularLocation>
        <location evidence="1 10">Secreted</location>
    </subcellularLocation>
</comment>
<protein>
    <recommendedName>
        <fullName evidence="3 10">Corticotropin-releasing factor-binding protein</fullName>
        <shortName evidence="10">CRF-BP</shortName>
        <shortName evidence="10">CRF-binding protein</shortName>
    </recommendedName>
    <alternativeName>
        <fullName evidence="9 10">Corticotropin-releasing hormone-binding protein</fullName>
    </alternativeName>
</protein>
<feature type="signal peptide" evidence="12">
    <location>
        <begin position="1"/>
        <end position="25"/>
    </location>
</feature>
<dbReference type="GO" id="GO:0051460">
    <property type="term" value="P:negative regulation of corticotropin secretion"/>
    <property type="evidence" value="ECO:0007669"/>
    <property type="project" value="TreeGrafter"/>
</dbReference>
<feature type="disulfide bond" evidence="11">
    <location>
        <begin position="107"/>
        <end position="144"/>
    </location>
</feature>
<evidence type="ECO:0000313" key="15">
    <source>
        <dbReference type="EMBL" id="KAJ3605360.1"/>
    </source>
</evidence>
<evidence type="ECO:0000256" key="5">
    <source>
        <dbReference type="ARBA" id="ARBA00022729"/>
    </source>
</evidence>
<sequence length="321" mass="36233">MRVMERTFREQLFLLLCLSVPRGDCRYIEDNEVPQDDLFSVLNSDLKRDSPETSMYRRPLRCVDMVAMEGQFTFTAPPRPRLACAAFFIAEPNQVFSLEYDHVDIDCRGGDFIKVFDGWVLKGEKFPSLQDHALPLSERYLDYCSLGSRGVRSSQNVFMLFFRVRHAGDGFTVTVRQHLNPFPCNIISQTPGGSFTMVVPQQRKNCSFSIIYPAELQISDFSLGHYSDTTFPKRSVMGCSGDFVELLGGSGLDTSKMSPIAELCTSFSGPTQMKIGCDNTVVRLVSSGRFVNRLTFSYNQLDQSDLHRIQLNSGDDFCSTE</sequence>
<keyword evidence="6 11" id="KW-1015">Disulfide bond</keyword>